<evidence type="ECO:0000313" key="2">
    <source>
        <dbReference type="EMBL" id="KIK52405.1"/>
    </source>
</evidence>
<keyword evidence="3" id="KW-1185">Reference proteome</keyword>
<keyword evidence="1" id="KW-1133">Transmembrane helix</keyword>
<gene>
    <name evidence="2" type="ORF">GYMLUDRAFT_49913</name>
</gene>
<dbReference type="AlphaFoldDB" id="A0A0D0AQ28"/>
<dbReference type="Proteomes" id="UP000053593">
    <property type="component" value="Unassembled WGS sequence"/>
</dbReference>
<sequence>MDLLVVRGGWVWPTANGYVPVIVELWFSGVGLGLPLRAGLRKGERFLFSFFAFAFGAMRCV</sequence>
<dbReference type="HOGENOM" id="CLU_2922828_0_0_1"/>
<keyword evidence="1" id="KW-0472">Membrane</keyword>
<accession>A0A0D0AQ28</accession>
<keyword evidence="1" id="KW-0812">Transmembrane</keyword>
<organism evidence="2 3">
    <name type="scientific">Collybiopsis luxurians FD-317 M1</name>
    <dbReference type="NCBI Taxonomy" id="944289"/>
    <lineage>
        <taxon>Eukaryota</taxon>
        <taxon>Fungi</taxon>
        <taxon>Dikarya</taxon>
        <taxon>Basidiomycota</taxon>
        <taxon>Agaricomycotina</taxon>
        <taxon>Agaricomycetes</taxon>
        <taxon>Agaricomycetidae</taxon>
        <taxon>Agaricales</taxon>
        <taxon>Marasmiineae</taxon>
        <taxon>Omphalotaceae</taxon>
        <taxon>Collybiopsis</taxon>
        <taxon>Collybiopsis luxurians</taxon>
    </lineage>
</organism>
<reference evidence="2 3" key="1">
    <citation type="submission" date="2014-04" db="EMBL/GenBank/DDBJ databases">
        <title>Evolutionary Origins and Diversification of the Mycorrhizal Mutualists.</title>
        <authorList>
            <consortium name="DOE Joint Genome Institute"/>
            <consortium name="Mycorrhizal Genomics Consortium"/>
            <person name="Kohler A."/>
            <person name="Kuo A."/>
            <person name="Nagy L.G."/>
            <person name="Floudas D."/>
            <person name="Copeland A."/>
            <person name="Barry K.W."/>
            <person name="Cichocki N."/>
            <person name="Veneault-Fourrey C."/>
            <person name="LaButti K."/>
            <person name="Lindquist E.A."/>
            <person name="Lipzen A."/>
            <person name="Lundell T."/>
            <person name="Morin E."/>
            <person name="Murat C."/>
            <person name="Riley R."/>
            <person name="Ohm R."/>
            <person name="Sun H."/>
            <person name="Tunlid A."/>
            <person name="Henrissat B."/>
            <person name="Grigoriev I.V."/>
            <person name="Hibbett D.S."/>
            <person name="Martin F."/>
        </authorList>
    </citation>
    <scope>NUCLEOTIDE SEQUENCE [LARGE SCALE GENOMIC DNA]</scope>
    <source>
        <strain evidence="2 3">FD-317 M1</strain>
    </source>
</reference>
<evidence type="ECO:0000256" key="1">
    <source>
        <dbReference type="SAM" id="Phobius"/>
    </source>
</evidence>
<proteinExistence type="predicted"/>
<protein>
    <submittedName>
        <fullName evidence="2">Uncharacterized protein</fullName>
    </submittedName>
</protein>
<dbReference type="EMBL" id="KN834843">
    <property type="protein sequence ID" value="KIK52405.1"/>
    <property type="molecule type" value="Genomic_DNA"/>
</dbReference>
<feature type="transmembrane region" description="Helical" evidence="1">
    <location>
        <begin position="17"/>
        <end position="36"/>
    </location>
</feature>
<name>A0A0D0AQ28_9AGAR</name>
<evidence type="ECO:0000313" key="3">
    <source>
        <dbReference type="Proteomes" id="UP000053593"/>
    </source>
</evidence>